<sequence>MPATLPDLTNAETWPDDDLDNLRVAVAVEQERRTRVATAPAQLADLTRSAIASGCDPQALVDAVTDAATA</sequence>
<evidence type="ECO:0000313" key="2">
    <source>
        <dbReference type="Proteomes" id="UP000188597"/>
    </source>
</evidence>
<organism evidence="1 2">
    <name type="scientific">Fictibacillus arsenicus</name>
    <dbReference type="NCBI Taxonomy" id="255247"/>
    <lineage>
        <taxon>Bacteria</taxon>
        <taxon>Bacillati</taxon>
        <taxon>Bacillota</taxon>
        <taxon>Bacilli</taxon>
        <taxon>Bacillales</taxon>
        <taxon>Fictibacillaceae</taxon>
        <taxon>Fictibacillus</taxon>
    </lineage>
</organism>
<proteinExistence type="predicted"/>
<name>A0A1V3FZG7_9BACL</name>
<protein>
    <submittedName>
        <fullName evidence="1">Uncharacterized protein</fullName>
    </submittedName>
</protein>
<dbReference type="AlphaFoldDB" id="A0A1V3FZG7"/>
<gene>
    <name evidence="1" type="ORF">UN64_19585</name>
</gene>
<dbReference type="Proteomes" id="UP000188597">
    <property type="component" value="Unassembled WGS sequence"/>
</dbReference>
<comment type="caution">
    <text evidence="1">The sequence shown here is derived from an EMBL/GenBank/DDBJ whole genome shotgun (WGS) entry which is preliminary data.</text>
</comment>
<accession>A0A1V3FZG7</accession>
<reference evidence="1 2" key="1">
    <citation type="submission" date="2016-11" db="EMBL/GenBank/DDBJ databases">
        <authorList>
            <person name="Jaros S."/>
            <person name="Januszkiewicz K."/>
            <person name="Wedrychowicz H."/>
        </authorList>
    </citation>
    <scope>NUCLEOTIDE SEQUENCE [LARGE SCALE GENOMIC DNA]</scope>
    <source>
        <strain evidence="1 2">Con a/3</strain>
    </source>
</reference>
<dbReference type="RefSeq" id="WP_077365903.1">
    <property type="nucleotide sequence ID" value="NZ_MQMF01000013.1"/>
</dbReference>
<evidence type="ECO:0000313" key="1">
    <source>
        <dbReference type="EMBL" id="OOE06999.1"/>
    </source>
</evidence>
<dbReference type="EMBL" id="MQMF01000013">
    <property type="protein sequence ID" value="OOE06999.1"/>
    <property type="molecule type" value="Genomic_DNA"/>
</dbReference>